<dbReference type="Gene3D" id="2.10.60.10">
    <property type="entry name" value="CD59"/>
    <property type="match status" value="1"/>
</dbReference>
<dbReference type="GO" id="GO:0005576">
    <property type="term" value="C:extracellular region"/>
    <property type="evidence" value="ECO:0007669"/>
    <property type="project" value="UniProtKB-SubCell"/>
</dbReference>
<feature type="domain" description="UPAR/Ly6" evidence="4">
    <location>
        <begin position="144"/>
        <end position="227"/>
    </location>
</feature>
<dbReference type="InterPro" id="IPR045860">
    <property type="entry name" value="Snake_toxin-like_sf"/>
</dbReference>
<keyword evidence="3" id="KW-1015">Disulfide bond</keyword>
<evidence type="ECO:0000256" key="1">
    <source>
        <dbReference type="ARBA" id="ARBA00004613"/>
    </source>
</evidence>
<evidence type="ECO:0000256" key="2">
    <source>
        <dbReference type="ARBA" id="ARBA00022525"/>
    </source>
</evidence>
<feature type="domain" description="UPAR/Ly6" evidence="4">
    <location>
        <begin position="49"/>
        <end position="125"/>
    </location>
</feature>
<evidence type="ECO:0000313" key="5">
    <source>
        <dbReference type="EMBL" id="CAI5781090.1"/>
    </source>
</evidence>
<name>A0AA35PCQ8_9SAUR</name>
<evidence type="ECO:0000259" key="4">
    <source>
        <dbReference type="Pfam" id="PF00021"/>
    </source>
</evidence>
<comment type="subcellular location">
    <subcellularLocation>
        <location evidence="1">Secreted</location>
    </subcellularLocation>
</comment>
<keyword evidence="6" id="KW-1185">Reference proteome</keyword>
<evidence type="ECO:0000256" key="3">
    <source>
        <dbReference type="ARBA" id="ARBA00023157"/>
    </source>
</evidence>
<dbReference type="SUPFAM" id="SSF57302">
    <property type="entry name" value="Snake toxin-like"/>
    <property type="match status" value="2"/>
</dbReference>
<dbReference type="Proteomes" id="UP001178461">
    <property type="component" value="Chromosome 8"/>
</dbReference>
<sequence length="282" mass="30661">MEGVALRWRAATVALQGLLAMTFLISGISALKCHSSNTVNLTTPHKGNSSSHISPESGIINCSSAENVCTDAQLILTIDKDVLIISYKGCASKDLVDGTKSVTSGDRHFAIQFDQSYCFGDLCNAKTREVPKTPIKDKVTGSNQCYTGFGWSSTRFMQETTKCGKDYDLCYEGSMNITISDRRGSSTFPMTIRTCQRSSCDVIKSQSFGPINITSESGPCCSGSNCNWEKSDFAIKIVNNGVRSMTNPYLSYDHYGSGFQGLSLQLCPFLAVLGTTMLRIWG</sequence>
<evidence type="ECO:0000313" key="6">
    <source>
        <dbReference type="Proteomes" id="UP001178461"/>
    </source>
</evidence>
<protein>
    <recommendedName>
        <fullName evidence="4">UPAR/Ly6 domain-containing protein</fullName>
    </recommendedName>
</protein>
<gene>
    <name evidence="5" type="ORF">PODLI_1B009654</name>
</gene>
<proteinExistence type="predicted"/>
<dbReference type="Pfam" id="PF00021">
    <property type="entry name" value="UPAR_LY6"/>
    <property type="match status" value="2"/>
</dbReference>
<accession>A0AA35PCQ8</accession>
<reference evidence="5" key="1">
    <citation type="submission" date="2022-12" db="EMBL/GenBank/DDBJ databases">
        <authorList>
            <person name="Alioto T."/>
            <person name="Alioto T."/>
            <person name="Gomez Garrido J."/>
        </authorList>
    </citation>
    <scope>NUCLEOTIDE SEQUENCE</scope>
</reference>
<organism evidence="5 6">
    <name type="scientific">Podarcis lilfordi</name>
    <name type="common">Lilford's wall lizard</name>
    <dbReference type="NCBI Taxonomy" id="74358"/>
    <lineage>
        <taxon>Eukaryota</taxon>
        <taxon>Metazoa</taxon>
        <taxon>Chordata</taxon>
        <taxon>Craniata</taxon>
        <taxon>Vertebrata</taxon>
        <taxon>Euteleostomi</taxon>
        <taxon>Lepidosauria</taxon>
        <taxon>Squamata</taxon>
        <taxon>Bifurcata</taxon>
        <taxon>Unidentata</taxon>
        <taxon>Episquamata</taxon>
        <taxon>Laterata</taxon>
        <taxon>Lacertibaenia</taxon>
        <taxon>Lacertidae</taxon>
        <taxon>Podarcis</taxon>
    </lineage>
</organism>
<dbReference type="AlphaFoldDB" id="A0AA35PCQ8"/>
<keyword evidence="2" id="KW-0964">Secreted</keyword>
<dbReference type="InterPro" id="IPR016054">
    <property type="entry name" value="LY6_UPA_recep-like"/>
</dbReference>
<dbReference type="EMBL" id="OX395133">
    <property type="protein sequence ID" value="CAI5781090.1"/>
    <property type="molecule type" value="Genomic_DNA"/>
</dbReference>